<evidence type="ECO:0000313" key="2">
    <source>
        <dbReference type="EMBL" id="HGH60379.1"/>
    </source>
</evidence>
<reference evidence="2" key="1">
    <citation type="journal article" date="2020" name="mSystems">
        <title>Genome- and Community-Level Interaction Insights into Carbon Utilization and Element Cycling Functions of Hydrothermarchaeota in Hydrothermal Sediment.</title>
        <authorList>
            <person name="Zhou Z."/>
            <person name="Liu Y."/>
            <person name="Xu W."/>
            <person name="Pan J."/>
            <person name="Luo Z.H."/>
            <person name="Li M."/>
        </authorList>
    </citation>
    <scope>NUCLEOTIDE SEQUENCE [LARGE SCALE GENOMIC DNA]</scope>
    <source>
        <strain evidence="2">SpSt-769</strain>
    </source>
</reference>
<gene>
    <name evidence="2" type="ORF">ENV54_03665</name>
</gene>
<feature type="transmembrane region" description="Helical" evidence="1">
    <location>
        <begin position="31"/>
        <end position="52"/>
    </location>
</feature>
<organism evidence="2">
    <name type="scientific">Desulfomonile tiedjei</name>
    <dbReference type="NCBI Taxonomy" id="2358"/>
    <lineage>
        <taxon>Bacteria</taxon>
        <taxon>Pseudomonadati</taxon>
        <taxon>Thermodesulfobacteriota</taxon>
        <taxon>Desulfomonilia</taxon>
        <taxon>Desulfomonilales</taxon>
        <taxon>Desulfomonilaceae</taxon>
        <taxon>Desulfomonile</taxon>
    </lineage>
</organism>
<dbReference type="AlphaFoldDB" id="A0A7C4AR32"/>
<keyword evidence="1" id="KW-0472">Membrane</keyword>
<proteinExistence type="predicted"/>
<keyword evidence="1" id="KW-0812">Transmembrane</keyword>
<name>A0A7C4AR32_9BACT</name>
<accession>A0A7C4AR32</accession>
<feature type="transmembrane region" description="Helical" evidence="1">
    <location>
        <begin position="6"/>
        <end position="24"/>
    </location>
</feature>
<evidence type="ECO:0000256" key="1">
    <source>
        <dbReference type="SAM" id="Phobius"/>
    </source>
</evidence>
<dbReference type="EMBL" id="DTGT01000115">
    <property type="protein sequence ID" value="HGH60379.1"/>
    <property type="molecule type" value="Genomic_DNA"/>
</dbReference>
<feature type="transmembrane region" description="Helical" evidence="1">
    <location>
        <begin position="58"/>
        <end position="76"/>
    </location>
</feature>
<keyword evidence="1" id="KW-1133">Transmembrane helix</keyword>
<sequence>MKILGYVIFGLSGLAMFGFQLYWFHRWWGDVGVLAGLFIPPLVAAFPLLYLLKEGFSIFYFGIWLAGIGGMVLASMKKNQDEV</sequence>
<protein>
    <submittedName>
        <fullName evidence="2">Uncharacterized protein</fullName>
    </submittedName>
</protein>
<comment type="caution">
    <text evidence="2">The sequence shown here is derived from an EMBL/GenBank/DDBJ whole genome shotgun (WGS) entry which is preliminary data.</text>
</comment>